<comment type="caution">
    <text evidence="4">The sequence shown here is derived from an EMBL/GenBank/DDBJ whole genome shotgun (WGS) entry which is preliminary data.</text>
</comment>
<feature type="signal peptide" evidence="3">
    <location>
        <begin position="1"/>
        <end position="15"/>
    </location>
</feature>
<evidence type="ECO:0000256" key="3">
    <source>
        <dbReference type="SAM" id="SignalP"/>
    </source>
</evidence>
<reference evidence="4" key="1">
    <citation type="submission" date="2023-10" db="EMBL/GenBank/DDBJ databases">
        <title>Genome assembly of Pristionchus species.</title>
        <authorList>
            <person name="Yoshida K."/>
            <person name="Sommer R.J."/>
        </authorList>
    </citation>
    <scope>NUCLEOTIDE SEQUENCE</scope>
    <source>
        <strain evidence="4">RS5133</strain>
    </source>
</reference>
<feature type="non-terminal residue" evidence="4">
    <location>
        <position position="1"/>
    </location>
</feature>
<keyword evidence="3" id="KW-0732">Signal</keyword>
<evidence type="ECO:0000256" key="2">
    <source>
        <dbReference type="ARBA" id="ARBA00022525"/>
    </source>
</evidence>
<dbReference type="SUPFAM" id="SSF50242">
    <property type="entry name" value="TIMP-like"/>
    <property type="match status" value="2"/>
</dbReference>
<dbReference type="Gene3D" id="2.40.50.120">
    <property type="match status" value="1"/>
</dbReference>
<gene>
    <name evidence="4" type="ORF">PFISCL1PPCAC_179</name>
</gene>
<dbReference type="AlphaFoldDB" id="A0AAV5UQM8"/>
<organism evidence="4 5">
    <name type="scientific">Pristionchus fissidentatus</name>
    <dbReference type="NCBI Taxonomy" id="1538716"/>
    <lineage>
        <taxon>Eukaryota</taxon>
        <taxon>Metazoa</taxon>
        <taxon>Ecdysozoa</taxon>
        <taxon>Nematoda</taxon>
        <taxon>Chromadorea</taxon>
        <taxon>Rhabditida</taxon>
        <taxon>Rhabditina</taxon>
        <taxon>Diplogasteromorpha</taxon>
        <taxon>Diplogasteroidea</taxon>
        <taxon>Neodiplogasteridae</taxon>
        <taxon>Pristionchus</taxon>
    </lineage>
</organism>
<evidence type="ECO:0000313" key="5">
    <source>
        <dbReference type="Proteomes" id="UP001432322"/>
    </source>
</evidence>
<comment type="subcellular location">
    <subcellularLocation>
        <location evidence="1">Secreted</location>
    </subcellularLocation>
</comment>
<dbReference type="GO" id="GO:0008191">
    <property type="term" value="F:metalloendopeptidase inhibitor activity"/>
    <property type="evidence" value="ECO:0007669"/>
    <property type="project" value="InterPro"/>
</dbReference>
<dbReference type="InterPro" id="IPR008993">
    <property type="entry name" value="TIMP-like_OB-fold"/>
</dbReference>
<dbReference type="Proteomes" id="UP001432322">
    <property type="component" value="Unassembled WGS sequence"/>
</dbReference>
<dbReference type="GO" id="GO:0005615">
    <property type="term" value="C:extracellular space"/>
    <property type="evidence" value="ECO:0007669"/>
    <property type="project" value="TreeGrafter"/>
</dbReference>
<dbReference type="GO" id="GO:0031012">
    <property type="term" value="C:extracellular matrix"/>
    <property type="evidence" value="ECO:0007669"/>
    <property type="project" value="TreeGrafter"/>
</dbReference>
<dbReference type="GO" id="GO:0051045">
    <property type="term" value="P:negative regulation of membrane protein ectodomain proteolysis"/>
    <property type="evidence" value="ECO:0007669"/>
    <property type="project" value="TreeGrafter"/>
</dbReference>
<dbReference type="EMBL" id="BTSY01000001">
    <property type="protein sequence ID" value="GMT08882.1"/>
    <property type="molecule type" value="Genomic_DNA"/>
</dbReference>
<feature type="chain" id="PRO_5043585404" evidence="3">
    <location>
        <begin position="16"/>
        <end position="289"/>
    </location>
</feature>
<keyword evidence="2" id="KW-0964">Secreted</keyword>
<name>A0AAV5UQM8_9BILA</name>
<keyword evidence="5" id="KW-1185">Reference proteome</keyword>
<evidence type="ECO:0000256" key="1">
    <source>
        <dbReference type="ARBA" id="ARBA00004613"/>
    </source>
</evidence>
<proteinExistence type="predicted"/>
<dbReference type="GO" id="GO:0002020">
    <property type="term" value="F:protease binding"/>
    <property type="evidence" value="ECO:0007669"/>
    <property type="project" value="TreeGrafter"/>
</dbReference>
<evidence type="ECO:0000313" key="4">
    <source>
        <dbReference type="EMBL" id="GMT08882.1"/>
    </source>
</evidence>
<protein>
    <submittedName>
        <fullName evidence="4">Uncharacterized protein</fullName>
    </submittedName>
</protein>
<sequence length="289" mass="32153">RPSLLLLLAAIVAWASLPPPPPLPEPPIICEYAPAPPCPPGMPVEHCDITQTERDRHRDSKEAFASAEFVSHISVERVRTVIEDDVVIETVYYVKHIDVYKMSKGLNELPTLLTVHDNCTTKISLERGKEIYAAGQVNSNTLVLDSCLQSAILRSQLKGYRLASQTCDCDFRTAIALCESNFASIALIRDVFEVSRRGVPFQKHYAVSHWNILKGAYGRNFFRTPFDHKNCGNLEEGQEILFTGHVTGSSDCFVDIDRCMQVPPEFNATAAKQIDCSILTTTLNSAELE</sequence>
<dbReference type="PANTHER" id="PTHR11844">
    <property type="entry name" value="METALLOPROTEASE INHIBITOR"/>
    <property type="match status" value="1"/>
</dbReference>
<dbReference type="PANTHER" id="PTHR11844:SF25">
    <property type="entry name" value="NTR DOMAIN-CONTAINING PROTEIN"/>
    <property type="match status" value="1"/>
</dbReference>
<dbReference type="InterPro" id="IPR001820">
    <property type="entry name" value="TIMP"/>
</dbReference>
<accession>A0AAV5UQM8</accession>